<sequence length="100" mass="11111">MKNLINNFPEIANTFFSMTNNIQKCSAYSEKQNELILIGIFASHGYERGLKTHVIRALNLGADKDEIYSSIVLGLPVVGIVNINSSLDIAKEIITENEKL</sequence>
<keyword evidence="3" id="KW-1185">Reference proteome</keyword>
<dbReference type="SUPFAM" id="SSF69118">
    <property type="entry name" value="AhpD-like"/>
    <property type="match status" value="1"/>
</dbReference>
<feature type="domain" description="Carboxymuconolactone decarboxylase-like" evidence="1">
    <location>
        <begin position="9"/>
        <end position="92"/>
    </location>
</feature>
<protein>
    <recommendedName>
        <fullName evidence="1">Carboxymuconolactone decarboxylase-like domain-containing protein</fullName>
    </recommendedName>
</protein>
<gene>
    <name evidence="2" type="ORF">NCTC11807_02755</name>
</gene>
<dbReference type="AlphaFoldDB" id="A0A380JBL2"/>
<dbReference type="Proteomes" id="UP000255425">
    <property type="component" value="Unassembled WGS sequence"/>
</dbReference>
<dbReference type="Pfam" id="PF02627">
    <property type="entry name" value="CMD"/>
    <property type="match status" value="1"/>
</dbReference>
<proteinExistence type="predicted"/>
<name>A0A380JBL2_9STAP</name>
<evidence type="ECO:0000313" key="2">
    <source>
        <dbReference type="EMBL" id="SUN32852.1"/>
    </source>
</evidence>
<dbReference type="InterPro" id="IPR003779">
    <property type="entry name" value="CMD-like"/>
</dbReference>
<reference evidence="2 3" key="1">
    <citation type="submission" date="2018-06" db="EMBL/GenBank/DDBJ databases">
        <authorList>
            <consortium name="Pathogen Informatics"/>
            <person name="Doyle S."/>
        </authorList>
    </citation>
    <scope>NUCLEOTIDE SEQUENCE [LARGE SCALE GENOMIC DNA]</scope>
    <source>
        <strain evidence="2 3">NCTC11807</strain>
    </source>
</reference>
<dbReference type="Gene3D" id="1.20.1290.10">
    <property type="entry name" value="AhpD-like"/>
    <property type="match status" value="1"/>
</dbReference>
<evidence type="ECO:0000259" key="1">
    <source>
        <dbReference type="Pfam" id="PF02627"/>
    </source>
</evidence>
<evidence type="ECO:0000313" key="3">
    <source>
        <dbReference type="Proteomes" id="UP000255425"/>
    </source>
</evidence>
<dbReference type="EMBL" id="UHDZ01000002">
    <property type="protein sequence ID" value="SUN32852.1"/>
    <property type="molecule type" value="Genomic_DNA"/>
</dbReference>
<organism evidence="2 3">
    <name type="scientific">Staphylococcus saccharolyticus</name>
    <dbReference type="NCBI Taxonomy" id="33028"/>
    <lineage>
        <taxon>Bacteria</taxon>
        <taxon>Bacillati</taxon>
        <taxon>Bacillota</taxon>
        <taxon>Bacilli</taxon>
        <taxon>Bacillales</taxon>
        <taxon>Staphylococcaceae</taxon>
        <taxon>Staphylococcus</taxon>
    </lineage>
</organism>
<dbReference type="RefSeq" id="WP_115314153.1">
    <property type="nucleotide sequence ID" value="NZ_CP068030.1"/>
</dbReference>
<dbReference type="InterPro" id="IPR029032">
    <property type="entry name" value="AhpD-like"/>
</dbReference>
<dbReference type="GO" id="GO:0051920">
    <property type="term" value="F:peroxiredoxin activity"/>
    <property type="evidence" value="ECO:0007669"/>
    <property type="project" value="InterPro"/>
</dbReference>
<accession>A0A380JBL2</accession>